<keyword evidence="3" id="KW-1185">Reference proteome</keyword>
<organism evidence="2 3">
    <name type="scientific">Thioalbus denitrificans</name>
    <dbReference type="NCBI Taxonomy" id="547122"/>
    <lineage>
        <taxon>Bacteria</taxon>
        <taxon>Pseudomonadati</taxon>
        <taxon>Pseudomonadota</taxon>
        <taxon>Gammaproteobacteria</taxon>
        <taxon>Chromatiales</taxon>
        <taxon>Ectothiorhodospiraceae</taxon>
        <taxon>Thioalbus</taxon>
    </lineage>
</organism>
<dbReference type="AlphaFoldDB" id="A0A369C666"/>
<evidence type="ECO:0000313" key="2">
    <source>
        <dbReference type="EMBL" id="RCX28117.1"/>
    </source>
</evidence>
<gene>
    <name evidence="2" type="ORF">DFQ59_108145</name>
</gene>
<protein>
    <submittedName>
        <fullName evidence="2">Uncharacterized protein</fullName>
    </submittedName>
</protein>
<comment type="caution">
    <text evidence="2">The sequence shown here is derived from an EMBL/GenBank/DDBJ whole genome shotgun (WGS) entry which is preliminary data.</text>
</comment>
<dbReference type="Proteomes" id="UP000252707">
    <property type="component" value="Unassembled WGS sequence"/>
</dbReference>
<feature type="region of interest" description="Disordered" evidence="1">
    <location>
        <begin position="81"/>
        <end position="102"/>
    </location>
</feature>
<evidence type="ECO:0000256" key="1">
    <source>
        <dbReference type="SAM" id="MobiDB-lite"/>
    </source>
</evidence>
<evidence type="ECO:0000313" key="3">
    <source>
        <dbReference type="Proteomes" id="UP000252707"/>
    </source>
</evidence>
<dbReference type="EMBL" id="QPJY01000008">
    <property type="protein sequence ID" value="RCX28117.1"/>
    <property type="molecule type" value="Genomic_DNA"/>
</dbReference>
<proteinExistence type="predicted"/>
<name>A0A369C666_9GAMM</name>
<sequence length="132" mass="14296">MEKTGKPISEHSICTDTKYSARWRNAAIDGSVCARDAAGARAAISDAQVSRDARRAAGRAAAAQLACDELPCPVGPCSQQGARVDNLSRREQPYNIRDTGERGDCAANETRWTYRVRIDADIEVQCDCPQPA</sequence>
<feature type="compositionally biased region" description="Basic and acidic residues" evidence="1">
    <location>
        <begin position="86"/>
        <end position="102"/>
    </location>
</feature>
<reference evidence="2 3" key="1">
    <citation type="submission" date="2018-07" db="EMBL/GenBank/DDBJ databases">
        <title>Genomic Encyclopedia of Type Strains, Phase IV (KMG-IV): sequencing the most valuable type-strain genomes for metagenomic binning, comparative biology and taxonomic classification.</title>
        <authorList>
            <person name="Goeker M."/>
        </authorList>
    </citation>
    <scope>NUCLEOTIDE SEQUENCE [LARGE SCALE GENOMIC DNA]</scope>
    <source>
        <strain evidence="2 3">DSM 26407</strain>
    </source>
</reference>
<accession>A0A369C666</accession>
<dbReference type="RefSeq" id="WP_114280530.1">
    <property type="nucleotide sequence ID" value="NZ_QPJY01000008.1"/>
</dbReference>